<dbReference type="EMBL" id="JAFLRD010000002">
    <property type="protein sequence ID" value="MBO0414274.1"/>
    <property type="molecule type" value="Genomic_DNA"/>
</dbReference>
<keyword evidence="1" id="KW-0472">Membrane</keyword>
<sequence length="247" mass="27884">MISTIESSQNTNLEKIKGRITHYKKSREMANFFFTDRDRSIMGLSAIAGALAGAAGIAASTARDAANLREQADYIEMKINGQLAKGWVWFSPFKDGDEVEIIGTQQNDYFEIIAVTRPKDKVIALYPHCSRGKTAHIKTVFKWWFLSVSFLVAILAPLVFGFFDLISGKDEIFSLIDFDYIYVCAAVYAIFGAYAYVTGKKFMMYVHAATRIFKVMDLQDPDHIDLPKRTKRKPGDPGAFGVMYFNY</sequence>
<evidence type="ECO:0000313" key="2">
    <source>
        <dbReference type="EMBL" id="MBO0414274.1"/>
    </source>
</evidence>
<protein>
    <submittedName>
        <fullName evidence="2">Uncharacterized protein</fullName>
    </submittedName>
</protein>
<gene>
    <name evidence="2" type="ORF">J1C50_02015</name>
</gene>
<dbReference type="InterPro" id="IPR048130">
    <property type="entry name" value="T6SS_ExIF-like"/>
</dbReference>
<keyword evidence="1" id="KW-0812">Transmembrane</keyword>
<feature type="transmembrane region" description="Helical" evidence="1">
    <location>
        <begin position="140"/>
        <end position="160"/>
    </location>
</feature>
<comment type="caution">
    <text evidence="2">The sequence shown here is derived from an EMBL/GenBank/DDBJ whole genome shotgun (WGS) entry which is preliminary data.</text>
</comment>
<organism evidence="2 3">
    <name type="scientific">Chromobacterium haemolyticum</name>
    <dbReference type="NCBI Taxonomy" id="394935"/>
    <lineage>
        <taxon>Bacteria</taxon>
        <taxon>Pseudomonadati</taxon>
        <taxon>Pseudomonadota</taxon>
        <taxon>Betaproteobacteria</taxon>
        <taxon>Neisseriales</taxon>
        <taxon>Chromobacteriaceae</taxon>
        <taxon>Chromobacterium</taxon>
    </lineage>
</organism>
<dbReference type="Proteomes" id="UP000664349">
    <property type="component" value="Unassembled WGS sequence"/>
</dbReference>
<accession>A0ABS3GI57</accession>
<feature type="transmembrane region" description="Helical" evidence="1">
    <location>
        <begin position="41"/>
        <end position="59"/>
    </location>
</feature>
<name>A0ABS3GI57_9NEIS</name>
<proteinExistence type="predicted"/>
<feature type="transmembrane region" description="Helical" evidence="1">
    <location>
        <begin position="180"/>
        <end position="197"/>
    </location>
</feature>
<dbReference type="RefSeq" id="WP_152596975.1">
    <property type="nucleotide sequence ID" value="NZ_AP019312.1"/>
</dbReference>
<keyword evidence="3" id="KW-1185">Reference proteome</keyword>
<keyword evidence="1" id="KW-1133">Transmembrane helix</keyword>
<evidence type="ECO:0000313" key="3">
    <source>
        <dbReference type="Proteomes" id="UP000664349"/>
    </source>
</evidence>
<dbReference type="NCBIfam" id="NF041560">
    <property type="entry name" value="T6SS_Burk_ExIF"/>
    <property type="match status" value="1"/>
</dbReference>
<evidence type="ECO:0000256" key="1">
    <source>
        <dbReference type="SAM" id="Phobius"/>
    </source>
</evidence>
<dbReference type="GeneID" id="58559776"/>
<reference evidence="2 3" key="1">
    <citation type="submission" date="2021-03" db="EMBL/GenBank/DDBJ databases">
        <title>First Case of infection caused by Chromobacterium haemolyticum derived from water in China.</title>
        <authorList>
            <person name="Chen J."/>
            <person name="Liu C."/>
        </authorList>
    </citation>
    <scope>NUCLEOTIDE SEQUENCE [LARGE SCALE GENOMIC DNA]</scope>
    <source>
        <strain evidence="2 3">WJ-5</strain>
    </source>
</reference>